<dbReference type="GO" id="GO:0000105">
    <property type="term" value="P:L-histidine biosynthetic process"/>
    <property type="evidence" value="ECO:0007669"/>
    <property type="project" value="UniProtKB-UniRule"/>
</dbReference>
<comment type="catalytic activity">
    <reaction evidence="7 8">
        <text>L-histidinol phosphate + H2O = L-histidinol + phosphate</text>
        <dbReference type="Rhea" id="RHEA:14465"/>
        <dbReference type="ChEBI" id="CHEBI:15377"/>
        <dbReference type="ChEBI" id="CHEBI:43474"/>
        <dbReference type="ChEBI" id="CHEBI:57699"/>
        <dbReference type="ChEBI" id="CHEBI:57980"/>
        <dbReference type="EC" id="3.1.3.15"/>
    </reaction>
</comment>
<dbReference type="Gene3D" id="3.20.20.140">
    <property type="entry name" value="Metal-dependent hydrolases"/>
    <property type="match status" value="1"/>
</dbReference>
<dbReference type="EC" id="3.1.3.15" evidence="3 8"/>
<name>A0A940WXQ5_9BACI</name>
<evidence type="ECO:0000256" key="3">
    <source>
        <dbReference type="ARBA" id="ARBA00013085"/>
    </source>
</evidence>
<dbReference type="RefSeq" id="WP_210595153.1">
    <property type="nucleotide sequence ID" value="NZ_JAGKSQ010000001.1"/>
</dbReference>
<keyword evidence="6 8" id="KW-0368">Histidine biosynthesis</keyword>
<reference evidence="10" key="1">
    <citation type="submission" date="2021-03" db="EMBL/GenBank/DDBJ databases">
        <title>Bacillus suaedae sp. nov., isolated from Suaeda aralocaspica.</title>
        <authorList>
            <person name="Lei R.F.R."/>
        </authorList>
    </citation>
    <scope>NUCLEOTIDE SEQUENCE</scope>
    <source>
        <strain evidence="10">YZJH907-2</strain>
    </source>
</reference>
<dbReference type="CDD" id="cd12110">
    <property type="entry name" value="PHP_HisPPase_Hisj_like"/>
    <property type="match status" value="1"/>
</dbReference>
<organism evidence="10 11">
    <name type="scientific">Halalkalibacter suaedae</name>
    <dbReference type="NCBI Taxonomy" id="2822140"/>
    <lineage>
        <taxon>Bacteria</taxon>
        <taxon>Bacillati</taxon>
        <taxon>Bacillota</taxon>
        <taxon>Bacilli</taxon>
        <taxon>Bacillales</taxon>
        <taxon>Bacillaceae</taxon>
        <taxon>Halalkalibacter</taxon>
    </lineage>
</organism>
<dbReference type="AlphaFoldDB" id="A0A940WXQ5"/>
<accession>A0A940WXQ5</accession>
<dbReference type="NCBIfam" id="TIGR01856">
    <property type="entry name" value="hisJ_fam"/>
    <property type="match status" value="1"/>
</dbReference>
<comment type="caution">
    <text evidence="10">The sequence shown here is derived from an EMBL/GenBank/DDBJ whole genome shotgun (WGS) entry which is preliminary data.</text>
</comment>
<dbReference type="PANTHER" id="PTHR21039">
    <property type="entry name" value="HISTIDINOL PHOSPHATASE-RELATED"/>
    <property type="match status" value="1"/>
</dbReference>
<comment type="pathway">
    <text evidence="1 8">Amino-acid biosynthesis; L-histidine biosynthesis; L-histidine from 5-phospho-alpha-D-ribose 1-diphosphate: step 8/9.</text>
</comment>
<evidence type="ECO:0000256" key="7">
    <source>
        <dbReference type="ARBA" id="ARBA00049158"/>
    </source>
</evidence>
<dbReference type="InterPro" id="IPR016195">
    <property type="entry name" value="Pol/histidinol_Pase-like"/>
</dbReference>
<dbReference type="NCBIfam" id="NF005996">
    <property type="entry name" value="PRK08123.1"/>
    <property type="match status" value="1"/>
</dbReference>
<evidence type="ECO:0000256" key="1">
    <source>
        <dbReference type="ARBA" id="ARBA00004970"/>
    </source>
</evidence>
<evidence type="ECO:0000259" key="9">
    <source>
        <dbReference type="Pfam" id="PF02811"/>
    </source>
</evidence>
<dbReference type="EMBL" id="JAGKSQ010000001">
    <property type="protein sequence ID" value="MBP3949779.1"/>
    <property type="molecule type" value="Genomic_DNA"/>
</dbReference>
<keyword evidence="5 8" id="KW-0378">Hydrolase</keyword>
<feature type="domain" description="PHP" evidence="9">
    <location>
        <begin position="4"/>
        <end position="213"/>
    </location>
</feature>
<proteinExistence type="inferred from homology"/>
<evidence type="ECO:0000256" key="6">
    <source>
        <dbReference type="ARBA" id="ARBA00023102"/>
    </source>
</evidence>
<dbReference type="InterPro" id="IPR010140">
    <property type="entry name" value="Histidinol_P_phosphatase_HisJ"/>
</dbReference>
<dbReference type="PANTHER" id="PTHR21039:SF0">
    <property type="entry name" value="HISTIDINOL-PHOSPHATASE"/>
    <property type="match status" value="1"/>
</dbReference>
<evidence type="ECO:0000313" key="11">
    <source>
        <dbReference type="Proteomes" id="UP000678228"/>
    </source>
</evidence>
<dbReference type="GO" id="GO:0005737">
    <property type="term" value="C:cytoplasm"/>
    <property type="evidence" value="ECO:0007669"/>
    <property type="project" value="TreeGrafter"/>
</dbReference>
<dbReference type="Pfam" id="PF02811">
    <property type="entry name" value="PHP"/>
    <property type="match status" value="1"/>
</dbReference>
<evidence type="ECO:0000256" key="4">
    <source>
        <dbReference type="ARBA" id="ARBA00022605"/>
    </source>
</evidence>
<dbReference type="Proteomes" id="UP000678228">
    <property type="component" value="Unassembled WGS sequence"/>
</dbReference>
<keyword evidence="4 8" id="KW-0028">Amino-acid biosynthesis</keyword>
<gene>
    <name evidence="10" type="primary">hisJ</name>
    <name evidence="10" type="ORF">J7W16_01450</name>
</gene>
<evidence type="ECO:0000256" key="5">
    <source>
        <dbReference type="ARBA" id="ARBA00022801"/>
    </source>
</evidence>
<evidence type="ECO:0000256" key="2">
    <source>
        <dbReference type="ARBA" id="ARBA00009152"/>
    </source>
</evidence>
<dbReference type="GO" id="GO:0004401">
    <property type="term" value="F:histidinol-phosphatase activity"/>
    <property type="evidence" value="ECO:0007669"/>
    <property type="project" value="UniProtKB-UniRule"/>
</dbReference>
<dbReference type="SUPFAM" id="SSF89550">
    <property type="entry name" value="PHP domain-like"/>
    <property type="match status" value="1"/>
</dbReference>
<protein>
    <recommendedName>
        <fullName evidence="3 8">Histidinol-phosphatase</fullName>
        <shortName evidence="8">HolPase</shortName>
        <ecNumber evidence="3 8">3.1.3.15</ecNumber>
    </recommendedName>
</protein>
<dbReference type="InterPro" id="IPR004013">
    <property type="entry name" value="PHP_dom"/>
</dbReference>
<evidence type="ECO:0000313" key="10">
    <source>
        <dbReference type="EMBL" id="MBP3949779.1"/>
    </source>
</evidence>
<sequence length="278" mass="31583">MIYDGHVHTPFCPHGTSDSMYAYCEMAVKHNLKGITFAEHAPLPPSFVDPTPNQDSAMFLSQLPAYFNQIKEMKKEFKGHLIISTGLEVDYIEGFELETKKFLNEYGPLLDDSILSVHFLKINDDYVCIDYSPEVFAQAAIELKSVENVHHLYYQTVHSSIKADLGAHKPTRIGHMTLARKFHKKFPVTESFSEITNGILLDIIKKGYELDYNGAGSIKPLCREPYPNKQVLNRAIELNIPLVYGSDAHQVKELLNGFEQLNKEARLQQPSRLDELGR</sequence>
<comment type="similarity">
    <text evidence="2 8">Belongs to the PHP hydrolase family. HisK subfamily.</text>
</comment>
<keyword evidence="11" id="KW-1185">Reference proteome</keyword>
<evidence type="ECO:0000256" key="8">
    <source>
        <dbReference type="RuleBase" id="RU366003"/>
    </source>
</evidence>